<dbReference type="SUPFAM" id="SSF46785">
    <property type="entry name" value="Winged helix' DNA-binding domain"/>
    <property type="match status" value="1"/>
</dbReference>
<sequence>MTRKRALSKHARALLAALLDAGVRWSYGYELATLTGIKSGTLYPLLIRLEAQGYLEAEWQQPVASGRPPRHAYRLTASGRQLAHREAIASDRPASAAGRLAGGTAS</sequence>
<protein>
    <submittedName>
        <fullName evidence="2">PadR family transcriptional regulator</fullName>
    </submittedName>
</protein>
<dbReference type="InterPro" id="IPR036390">
    <property type="entry name" value="WH_DNA-bd_sf"/>
</dbReference>
<reference evidence="3" key="1">
    <citation type="submission" date="2017-09" db="EMBL/GenBank/DDBJ databases">
        <authorList>
            <person name="Feng G."/>
            <person name="Zhu H."/>
        </authorList>
    </citation>
    <scope>NUCLEOTIDE SEQUENCE [LARGE SCALE GENOMIC DNA]</scope>
    <source>
        <strain evidence="3">1PNM-20</strain>
    </source>
</reference>
<dbReference type="AlphaFoldDB" id="A0A2A2SHY7"/>
<accession>A0A2A2SHY7</accession>
<comment type="caution">
    <text evidence="2">The sequence shown here is derived from an EMBL/GenBank/DDBJ whole genome shotgun (WGS) entry which is preliminary data.</text>
</comment>
<name>A0A2A2SHY7_9SPHN</name>
<dbReference type="OrthoDB" id="7189837at2"/>
<dbReference type="Gene3D" id="1.10.10.10">
    <property type="entry name" value="Winged helix-like DNA-binding domain superfamily/Winged helix DNA-binding domain"/>
    <property type="match status" value="1"/>
</dbReference>
<evidence type="ECO:0000259" key="1">
    <source>
        <dbReference type="Pfam" id="PF03551"/>
    </source>
</evidence>
<dbReference type="Proteomes" id="UP000218151">
    <property type="component" value="Unassembled WGS sequence"/>
</dbReference>
<evidence type="ECO:0000313" key="3">
    <source>
        <dbReference type="Proteomes" id="UP000218151"/>
    </source>
</evidence>
<proteinExistence type="predicted"/>
<dbReference type="Pfam" id="PF03551">
    <property type="entry name" value="PadR"/>
    <property type="match status" value="1"/>
</dbReference>
<dbReference type="InterPro" id="IPR052509">
    <property type="entry name" value="Metal_resp_DNA-bind_regulator"/>
</dbReference>
<gene>
    <name evidence="2" type="ORF">CKY28_05620</name>
</gene>
<evidence type="ECO:0000313" key="2">
    <source>
        <dbReference type="EMBL" id="PAX08835.1"/>
    </source>
</evidence>
<dbReference type="PANTHER" id="PTHR33169:SF14">
    <property type="entry name" value="TRANSCRIPTIONAL REGULATOR RV3488"/>
    <property type="match status" value="1"/>
</dbReference>
<dbReference type="PANTHER" id="PTHR33169">
    <property type="entry name" value="PADR-FAMILY TRANSCRIPTIONAL REGULATOR"/>
    <property type="match status" value="1"/>
</dbReference>
<dbReference type="InterPro" id="IPR036388">
    <property type="entry name" value="WH-like_DNA-bd_sf"/>
</dbReference>
<feature type="domain" description="Transcription regulator PadR N-terminal" evidence="1">
    <location>
        <begin position="35"/>
        <end position="83"/>
    </location>
</feature>
<dbReference type="InterPro" id="IPR005149">
    <property type="entry name" value="Tscrpt_reg_PadR_N"/>
</dbReference>
<organism evidence="2 3">
    <name type="scientific">Sphingomonas lenta</name>
    <dbReference type="NCBI Taxonomy" id="1141887"/>
    <lineage>
        <taxon>Bacteria</taxon>
        <taxon>Pseudomonadati</taxon>
        <taxon>Pseudomonadota</taxon>
        <taxon>Alphaproteobacteria</taxon>
        <taxon>Sphingomonadales</taxon>
        <taxon>Sphingomonadaceae</taxon>
        <taxon>Sphingomonas</taxon>
    </lineage>
</organism>
<dbReference type="EMBL" id="NSLI01000002">
    <property type="protein sequence ID" value="PAX08835.1"/>
    <property type="molecule type" value="Genomic_DNA"/>
</dbReference>
<keyword evidence="3" id="KW-1185">Reference proteome</keyword>